<protein>
    <submittedName>
        <fullName evidence="3">Alpha/beta fold hydrolase</fullName>
    </submittedName>
</protein>
<dbReference type="GO" id="GO:0016787">
    <property type="term" value="F:hydrolase activity"/>
    <property type="evidence" value="ECO:0007669"/>
    <property type="project" value="UniProtKB-KW"/>
</dbReference>
<dbReference type="EMBL" id="CP053084">
    <property type="protein sequence ID" value="QJR29886.1"/>
    <property type="molecule type" value="Genomic_DNA"/>
</dbReference>
<reference evidence="3 4" key="1">
    <citation type="submission" date="2020-05" db="EMBL/GenBank/DDBJ databases">
        <title>Compete genome of Limnobacter sp. SAORIC-580.</title>
        <authorList>
            <person name="Song J."/>
            <person name="Cho J.-C."/>
        </authorList>
    </citation>
    <scope>NUCLEOTIDE SEQUENCE [LARGE SCALE GENOMIC DNA]</scope>
    <source>
        <strain evidence="3 4">SAORIC-580</strain>
    </source>
</reference>
<evidence type="ECO:0000256" key="1">
    <source>
        <dbReference type="SAM" id="SignalP"/>
    </source>
</evidence>
<dbReference type="RefSeq" id="WP_171099569.1">
    <property type="nucleotide sequence ID" value="NZ_CP053084.1"/>
</dbReference>
<dbReference type="PRINTS" id="PR00111">
    <property type="entry name" value="ABHYDROLASE"/>
</dbReference>
<organism evidence="3 4">
    <name type="scientific">Limnobacter profundi</name>
    <dbReference type="NCBI Taxonomy" id="2732163"/>
    <lineage>
        <taxon>Bacteria</taxon>
        <taxon>Pseudomonadati</taxon>
        <taxon>Pseudomonadota</taxon>
        <taxon>Betaproteobacteria</taxon>
        <taxon>Burkholderiales</taxon>
        <taxon>Burkholderiaceae</taxon>
        <taxon>Limnobacter</taxon>
    </lineage>
</organism>
<feature type="chain" id="PRO_5045147572" evidence="1">
    <location>
        <begin position="31"/>
        <end position="323"/>
    </location>
</feature>
<keyword evidence="3" id="KW-0378">Hydrolase</keyword>
<keyword evidence="4" id="KW-1185">Reference proteome</keyword>
<dbReference type="Proteomes" id="UP000501130">
    <property type="component" value="Chromosome"/>
</dbReference>
<dbReference type="PANTHER" id="PTHR43798:SF5">
    <property type="entry name" value="MONOACYLGLYCEROL LIPASE ABHD6"/>
    <property type="match status" value="1"/>
</dbReference>
<name>A0ABX6N779_9BURK</name>
<evidence type="ECO:0000313" key="3">
    <source>
        <dbReference type="EMBL" id="QJR29886.1"/>
    </source>
</evidence>
<dbReference type="SUPFAM" id="SSF53474">
    <property type="entry name" value="alpha/beta-Hydrolases"/>
    <property type="match status" value="1"/>
</dbReference>
<evidence type="ECO:0000313" key="4">
    <source>
        <dbReference type="Proteomes" id="UP000501130"/>
    </source>
</evidence>
<dbReference type="Gene3D" id="3.40.50.1820">
    <property type="entry name" value="alpha/beta hydrolase"/>
    <property type="match status" value="1"/>
</dbReference>
<sequence length="323" mass="34986">MKKHSTAIKRLTALLASTALVGLSGCNVQAPEGEIQGAAGLAIAAERAISGLERKVLQIDGFVVPYLQGGQGEPLVLIHGFGGSKDNFNRVAYYLTKHYTVYSIDVPGFGASTRDLNADYVINTQIDRVHEIIEKLGLEKPHIGGNSMGGWISGAYAAKYPGDVASVWFLAPAGLVESRKSEVIQKFEKTGEIVLTASNREEFEKIVDVVMYERPAFAPGFVVDAMAARAATDQSLHKRIYKDFKTVPSDLAAVLPASAYKGPGLIVWGKEDRVLHVDGAAELKAAMPGFDVILMDKVGHVPMMEQPKQVAADYVKWREMIAQ</sequence>
<keyword evidence="1" id="KW-0732">Signal</keyword>
<feature type="domain" description="AB hydrolase-1" evidence="2">
    <location>
        <begin position="74"/>
        <end position="306"/>
    </location>
</feature>
<feature type="signal peptide" evidence="1">
    <location>
        <begin position="1"/>
        <end position="30"/>
    </location>
</feature>
<accession>A0ABX6N779</accession>
<evidence type="ECO:0000259" key="2">
    <source>
        <dbReference type="Pfam" id="PF00561"/>
    </source>
</evidence>
<dbReference type="InterPro" id="IPR050266">
    <property type="entry name" value="AB_hydrolase_sf"/>
</dbReference>
<proteinExistence type="predicted"/>
<gene>
    <name evidence="3" type="ORF">HKT17_09265</name>
</gene>
<dbReference type="PROSITE" id="PS51257">
    <property type="entry name" value="PROKAR_LIPOPROTEIN"/>
    <property type="match status" value="1"/>
</dbReference>
<dbReference type="InterPro" id="IPR029058">
    <property type="entry name" value="AB_hydrolase_fold"/>
</dbReference>
<dbReference type="PANTHER" id="PTHR43798">
    <property type="entry name" value="MONOACYLGLYCEROL LIPASE"/>
    <property type="match status" value="1"/>
</dbReference>
<dbReference type="Pfam" id="PF00561">
    <property type="entry name" value="Abhydrolase_1"/>
    <property type="match status" value="1"/>
</dbReference>
<dbReference type="InterPro" id="IPR000073">
    <property type="entry name" value="AB_hydrolase_1"/>
</dbReference>